<reference evidence="2 3" key="1">
    <citation type="submission" date="2019-03" db="EMBL/GenBank/DDBJ databases">
        <title>Sequencing the genomes of 1000 actinobacteria strains.</title>
        <authorList>
            <person name="Klenk H.-P."/>
        </authorList>
    </citation>
    <scope>NUCLEOTIDE SEQUENCE [LARGE SCALE GENOMIC DNA]</scope>
    <source>
        <strain evidence="2 3">DSM 18936</strain>
    </source>
</reference>
<feature type="region of interest" description="Disordered" evidence="1">
    <location>
        <begin position="309"/>
        <end position="341"/>
    </location>
</feature>
<protein>
    <submittedName>
        <fullName evidence="2">Uncharacterized protein</fullName>
    </submittedName>
</protein>
<sequence length="430" mass="46262">MPELPDDDIQRMPDADRIRHRIRERRESEQTEQTGDGVKFEAPSDDPTSTNLKWNNIVDGGDTTAMKLDGAEHLDPNDPASWKVDQVKTADIVDDGSPTSWKSGDIVDDGDGTAWKSGDIIDPLDRDWKVEEGESLRDAAATGQVKTGEFIDTDTDSVVDHKADDVAMKLDRPETNFEEIKVTFDGPISPAHKAGEITDPIDPTWKVEEGESLTDTAATGQVKTGEFIDTDTDSVVDHKADDIDGPVTNDPLAYEEIKVTLTDPLPDGVVDHKADDVVDHKADDVDGPISNDPFNYEEIKVTFDDPITENGLVDKASPQLDKSSPKGLPVDETADVTNSDGNSVIDGTFKFAVPTDVPREGESFKDVSGMDEAIVPTGETAMQQTADPVGDALAPLDGGDQLVDPAPDSADLIAQIDGVHDDGLDDSFGA</sequence>
<feature type="region of interest" description="Disordered" evidence="1">
    <location>
        <begin position="1"/>
        <end position="57"/>
    </location>
</feature>
<evidence type="ECO:0000313" key="3">
    <source>
        <dbReference type="Proteomes" id="UP000294558"/>
    </source>
</evidence>
<dbReference type="AlphaFoldDB" id="A0A4R7HWY8"/>
<feature type="region of interest" description="Disordered" evidence="1">
    <location>
        <begin position="90"/>
        <end position="114"/>
    </location>
</feature>
<gene>
    <name evidence="2" type="ORF">BDK89_0238</name>
</gene>
<dbReference type="EMBL" id="SOAU01000001">
    <property type="protein sequence ID" value="TDT14683.1"/>
    <property type="molecule type" value="Genomic_DNA"/>
</dbReference>
<feature type="compositionally biased region" description="Basic and acidic residues" evidence="1">
    <location>
        <begin position="8"/>
        <end position="17"/>
    </location>
</feature>
<keyword evidence="3" id="KW-1185">Reference proteome</keyword>
<organism evidence="2 3">
    <name type="scientific">Ilumatobacter fluminis</name>
    <dbReference type="NCBI Taxonomy" id="467091"/>
    <lineage>
        <taxon>Bacteria</taxon>
        <taxon>Bacillati</taxon>
        <taxon>Actinomycetota</taxon>
        <taxon>Acidimicrobiia</taxon>
        <taxon>Acidimicrobiales</taxon>
        <taxon>Ilumatobacteraceae</taxon>
        <taxon>Ilumatobacter</taxon>
    </lineage>
</organism>
<evidence type="ECO:0000313" key="2">
    <source>
        <dbReference type="EMBL" id="TDT14683.1"/>
    </source>
</evidence>
<comment type="caution">
    <text evidence="2">The sequence shown here is derived from an EMBL/GenBank/DDBJ whole genome shotgun (WGS) entry which is preliminary data.</text>
</comment>
<evidence type="ECO:0000256" key="1">
    <source>
        <dbReference type="SAM" id="MobiDB-lite"/>
    </source>
</evidence>
<dbReference type="Proteomes" id="UP000294558">
    <property type="component" value="Unassembled WGS sequence"/>
</dbReference>
<accession>A0A4R7HWY8</accession>
<name>A0A4R7HWY8_9ACTN</name>
<dbReference type="RefSeq" id="WP_133867210.1">
    <property type="nucleotide sequence ID" value="NZ_SOAU01000001.1"/>
</dbReference>
<proteinExistence type="predicted"/>